<dbReference type="AlphaFoldDB" id="A0A8S1GRD8"/>
<dbReference type="InterPro" id="IPR050274">
    <property type="entry name" value="Nuclear_hormone_rcpt_NR2"/>
</dbReference>
<dbReference type="OrthoDB" id="5864640at2759"/>
<gene>
    <name evidence="15" type="ORF">CAUJ_LOCUS1237</name>
</gene>
<evidence type="ECO:0000313" key="16">
    <source>
        <dbReference type="Proteomes" id="UP000835052"/>
    </source>
</evidence>
<evidence type="ECO:0000259" key="13">
    <source>
        <dbReference type="PROSITE" id="PS51030"/>
    </source>
</evidence>
<dbReference type="GO" id="GO:0008270">
    <property type="term" value="F:zinc ion binding"/>
    <property type="evidence" value="ECO:0007669"/>
    <property type="project" value="UniProtKB-KW"/>
</dbReference>
<dbReference type="PROSITE" id="PS00031">
    <property type="entry name" value="NUCLEAR_REC_DBD_1"/>
    <property type="match status" value="1"/>
</dbReference>
<keyword evidence="9 11" id="KW-0675">Receptor</keyword>
<keyword evidence="4 11" id="KW-0863">Zinc-finger</keyword>
<dbReference type="InterPro" id="IPR001628">
    <property type="entry name" value="Znf_hrmn_rcpt"/>
</dbReference>
<evidence type="ECO:0000256" key="12">
    <source>
        <dbReference type="SAM" id="MobiDB-lite"/>
    </source>
</evidence>
<keyword evidence="6 11" id="KW-0805">Transcription regulation</keyword>
<dbReference type="PROSITE" id="PS51843">
    <property type="entry name" value="NR_LBD"/>
    <property type="match status" value="1"/>
</dbReference>
<evidence type="ECO:0000256" key="3">
    <source>
        <dbReference type="ARBA" id="ARBA00022723"/>
    </source>
</evidence>
<proteinExistence type="inferred from homology"/>
<comment type="subcellular location">
    <subcellularLocation>
        <location evidence="1 11">Nucleus</location>
    </subcellularLocation>
</comment>
<dbReference type="FunFam" id="3.30.50.10:FF:000030">
    <property type="entry name" value="Nuclear Hormone Receptor family"/>
    <property type="match status" value="1"/>
</dbReference>
<dbReference type="Pfam" id="PF00105">
    <property type="entry name" value="zf-C4"/>
    <property type="match status" value="1"/>
</dbReference>
<evidence type="ECO:0000256" key="11">
    <source>
        <dbReference type="RuleBase" id="RU004334"/>
    </source>
</evidence>
<dbReference type="PRINTS" id="PR00047">
    <property type="entry name" value="STROIDFINGER"/>
</dbReference>
<keyword evidence="16" id="KW-1185">Reference proteome</keyword>
<evidence type="ECO:0000256" key="6">
    <source>
        <dbReference type="ARBA" id="ARBA00023015"/>
    </source>
</evidence>
<dbReference type="SUPFAM" id="SSF57716">
    <property type="entry name" value="Glucocorticoid receptor-like (DNA-binding domain)"/>
    <property type="match status" value="1"/>
</dbReference>
<dbReference type="GO" id="GO:0000978">
    <property type="term" value="F:RNA polymerase II cis-regulatory region sequence-specific DNA binding"/>
    <property type="evidence" value="ECO:0007669"/>
    <property type="project" value="InterPro"/>
</dbReference>
<dbReference type="SUPFAM" id="SSF48508">
    <property type="entry name" value="Nuclear receptor ligand-binding domain"/>
    <property type="match status" value="1"/>
</dbReference>
<dbReference type="InterPro" id="IPR013088">
    <property type="entry name" value="Znf_NHR/GATA"/>
</dbReference>
<sequence length="478" mass="55135">MASQYEPRFESIYSRFVTRQESVEAPMWIRKDSGNWNDESLSSNSSTSPDSLSPLNSPPAEYSTSQCSSSGANKINIPAKRAIKKIRNVRKSDKYHCIVCGDKPTGYHYDVLSCNGCKTFFRRTIINNRTFKCTKGGNCQFTKDFRCACRACRFEKCVKVGMNKTAIQYPTKSEEYDEADVSGDDFQPTTSERNSHGLTERLQNKQLFALQCVDAIVARERAAHSFRRCDFQNIHLSQSLKDLLREPSILGKTSPEYKPSKLYTENPIKFWMLCDLYLVVEFAKTFDAFRLLSEDDQTILIAHIGGLLHIASQSYYSYYDTKSKSLTFPDGLNALQRKSQDTRANGSCFRESFSQYYLEMYNLPVMKLMESGLNEREFAFFKAIALFSPNEMEMSRIGREIVAEERHRITELLRQYLLAEYGLKSGLEKLSTILISLSTFVKYGEKRREHLEMCNLMQFDLSELTKDIYLKRHPQNFL</sequence>
<accession>A0A8S1GRD8</accession>
<keyword evidence="5 11" id="KW-0862">Zinc</keyword>
<feature type="domain" description="NR LBD" evidence="14">
    <location>
        <begin position="235"/>
        <end position="473"/>
    </location>
</feature>
<feature type="region of interest" description="Disordered" evidence="12">
    <location>
        <begin position="176"/>
        <end position="195"/>
    </location>
</feature>
<feature type="region of interest" description="Disordered" evidence="12">
    <location>
        <begin position="33"/>
        <end position="70"/>
    </location>
</feature>
<evidence type="ECO:0000256" key="2">
    <source>
        <dbReference type="ARBA" id="ARBA00005993"/>
    </source>
</evidence>
<dbReference type="PROSITE" id="PS51030">
    <property type="entry name" value="NUCLEAR_REC_DBD_2"/>
    <property type="match status" value="1"/>
</dbReference>
<dbReference type="Pfam" id="PF00104">
    <property type="entry name" value="Hormone_recep"/>
    <property type="match status" value="1"/>
</dbReference>
<evidence type="ECO:0000256" key="10">
    <source>
        <dbReference type="ARBA" id="ARBA00023242"/>
    </source>
</evidence>
<dbReference type="EMBL" id="CAJGYM010000002">
    <property type="protein sequence ID" value="CAD6185318.1"/>
    <property type="molecule type" value="Genomic_DNA"/>
</dbReference>
<protein>
    <submittedName>
        <fullName evidence="15">Uncharacterized protein</fullName>
    </submittedName>
</protein>
<dbReference type="Proteomes" id="UP000835052">
    <property type="component" value="Unassembled WGS sequence"/>
</dbReference>
<comment type="similarity">
    <text evidence="2 11">Belongs to the nuclear hormone receptor family.</text>
</comment>
<keyword evidence="8 11" id="KW-0804">Transcription</keyword>
<dbReference type="InterPro" id="IPR000536">
    <property type="entry name" value="Nucl_hrmn_rcpt_lig-bd"/>
</dbReference>
<keyword evidence="10 11" id="KW-0539">Nucleus</keyword>
<dbReference type="CDD" id="cd06960">
    <property type="entry name" value="NR_DBD_HNF4A"/>
    <property type="match status" value="1"/>
</dbReference>
<dbReference type="SMART" id="SM00430">
    <property type="entry name" value="HOLI"/>
    <property type="match status" value="1"/>
</dbReference>
<dbReference type="GO" id="GO:0003700">
    <property type="term" value="F:DNA-binding transcription factor activity"/>
    <property type="evidence" value="ECO:0007669"/>
    <property type="project" value="InterPro"/>
</dbReference>
<evidence type="ECO:0000256" key="5">
    <source>
        <dbReference type="ARBA" id="ARBA00022833"/>
    </source>
</evidence>
<dbReference type="InterPro" id="IPR049636">
    <property type="entry name" value="HNF4-like_DBD"/>
</dbReference>
<name>A0A8S1GRD8_9PELO</name>
<keyword evidence="3 11" id="KW-0479">Metal-binding</keyword>
<evidence type="ECO:0000256" key="4">
    <source>
        <dbReference type="ARBA" id="ARBA00022771"/>
    </source>
</evidence>
<dbReference type="GO" id="GO:0005634">
    <property type="term" value="C:nucleus"/>
    <property type="evidence" value="ECO:0007669"/>
    <property type="project" value="UniProtKB-SubCell"/>
</dbReference>
<reference evidence="15" key="1">
    <citation type="submission" date="2020-10" db="EMBL/GenBank/DDBJ databases">
        <authorList>
            <person name="Kikuchi T."/>
        </authorList>
    </citation>
    <scope>NUCLEOTIDE SEQUENCE</scope>
    <source>
        <strain evidence="15">NKZ352</strain>
    </source>
</reference>
<evidence type="ECO:0000256" key="9">
    <source>
        <dbReference type="ARBA" id="ARBA00023170"/>
    </source>
</evidence>
<dbReference type="InterPro" id="IPR035500">
    <property type="entry name" value="NHR-like_dom_sf"/>
</dbReference>
<dbReference type="Gene3D" id="1.10.565.10">
    <property type="entry name" value="Retinoid X Receptor"/>
    <property type="match status" value="1"/>
</dbReference>
<dbReference type="Gene3D" id="3.30.50.10">
    <property type="entry name" value="Erythroid Transcription Factor GATA-1, subunit A"/>
    <property type="match status" value="1"/>
</dbReference>
<feature type="compositionally biased region" description="Low complexity" evidence="12">
    <location>
        <begin position="40"/>
        <end position="59"/>
    </location>
</feature>
<evidence type="ECO:0000313" key="15">
    <source>
        <dbReference type="EMBL" id="CAD6185318.1"/>
    </source>
</evidence>
<organism evidence="15 16">
    <name type="scientific">Caenorhabditis auriculariae</name>
    <dbReference type="NCBI Taxonomy" id="2777116"/>
    <lineage>
        <taxon>Eukaryota</taxon>
        <taxon>Metazoa</taxon>
        <taxon>Ecdysozoa</taxon>
        <taxon>Nematoda</taxon>
        <taxon>Chromadorea</taxon>
        <taxon>Rhabditida</taxon>
        <taxon>Rhabditina</taxon>
        <taxon>Rhabditomorpha</taxon>
        <taxon>Rhabditoidea</taxon>
        <taxon>Rhabditidae</taxon>
        <taxon>Peloderinae</taxon>
        <taxon>Caenorhabditis</taxon>
    </lineage>
</organism>
<evidence type="ECO:0000256" key="8">
    <source>
        <dbReference type="ARBA" id="ARBA00023163"/>
    </source>
</evidence>
<feature type="domain" description="Nuclear receptor" evidence="13">
    <location>
        <begin position="94"/>
        <end position="169"/>
    </location>
</feature>
<dbReference type="PANTHER" id="PTHR24083">
    <property type="entry name" value="NUCLEAR HORMONE RECEPTOR"/>
    <property type="match status" value="1"/>
</dbReference>
<comment type="caution">
    <text evidence="15">The sequence shown here is derived from an EMBL/GenBank/DDBJ whole genome shotgun (WGS) entry which is preliminary data.</text>
</comment>
<keyword evidence="7 11" id="KW-0238">DNA-binding</keyword>
<evidence type="ECO:0000256" key="7">
    <source>
        <dbReference type="ARBA" id="ARBA00023125"/>
    </source>
</evidence>
<evidence type="ECO:0000259" key="14">
    <source>
        <dbReference type="PROSITE" id="PS51843"/>
    </source>
</evidence>
<evidence type="ECO:0000256" key="1">
    <source>
        <dbReference type="ARBA" id="ARBA00004123"/>
    </source>
</evidence>
<dbReference type="SMART" id="SM00399">
    <property type="entry name" value="ZnF_C4"/>
    <property type="match status" value="1"/>
</dbReference>